<dbReference type="AlphaFoldDB" id="A0A3S5AC22"/>
<dbReference type="OrthoDB" id="7849608at2"/>
<evidence type="ECO:0000313" key="2">
    <source>
        <dbReference type="EMBL" id="VEJ52023.1"/>
    </source>
</evidence>
<reference evidence="2 3" key="1">
    <citation type="submission" date="2018-12" db="EMBL/GenBank/DDBJ databases">
        <authorList>
            <consortium name="Pathogen Informatics"/>
        </authorList>
    </citation>
    <scope>NUCLEOTIDE SEQUENCE [LARGE SCALE GENOMIC DNA]</scope>
    <source>
        <strain evidence="2 3">NCTC12742</strain>
    </source>
</reference>
<dbReference type="InterPro" id="IPR050464">
    <property type="entry name" value="Zeta_carotene_desat/Oxidored"/>
</dbReference>
<dbReference type="InterPro" id="IPR002937">
    <property type="entry name" value="Amino_oxidase"/>
</dbReference>
<dbReference type="STRING" id="28091.SAMEA3174300_00491"/>
<dbReference type="NCBIfam" id="TIGR03467">
    <property type="entry name" value="HpnE"/>
    <property type="match status" value="1"/>
</dbReference>
<sequence length="444" mass="49240">MKPSETRFKIAVVGAGWAGLSAAVQLARRADVTVFEAGRRAGGRARRVDSSGVLSFLDNGQHILLGAYHGVLGIMRQIGVDEKEVFRRMPLTWYMAEGMNFQTASLPKPWHLLLGVLRAKNLAFSEKMALLKSMRVLKKYGQSDAADIDVAAWLQQNRVSHKLQIEFWQPLVYGALNTPLEQAGLKTLYHVLHDGVWAEKQDSDYLLPKRDLSSVLAEPACSYLRRRGANIRLENRVNGLECLPDGKVAVDGEPFDAVILAVAPYHAAALMPSETPDNIQTAYRSMKYHAITTVYLRYPEAVSLPAPMTGVKNGTAQWLFDRRALGLSDREMVAVISVSDGFGDLTRDEWIDKIDADIKKICPHLSKPSAAKVMTEKRATIAATVDRCLPDTTWLHHQNIYPAGDYLHPRYPATLEAAVQSGFTAADLCLTELANQKRKEYGPT</sequence>
<dbReference type="KEGG" id="nwe:SAMEA3174300_0491"/>
<dbReference type="InterPro" id="IPR017830">
    <property type="entry name" value="SQase_HpnE"/>
</dbReference>
<accession>A0A3S5AC22</accession>
<dbReference type="EMBL" id="LR134533">
    <property type="protein sequence ID" value="VEJ52023.1"/>
    <property type="molecule type" value="Genomic_DNA"/>
</dbReference>
<feature type="domain" description="Amine oxidase" evidence="1">
    <location>
        <begin position="18"/>
        <end position="429"/>
    </location>
</feature>
<proteinExistence type="predicted"/>
<dbReference type="PANTHER" id="PTHR42923:SF47">
    <property type="entry name" value="BLR3003 PROTEIN"/>
    <property type="match status" value="1"/>
</dbReference>
<protein>
    <submittedName>
        <fullName evidence="2">Oxidoreductase</fullName>
    </submittedName>
</protein>
<name>A0A3S5AC22_9NEIS</name>
<dbReference type="PANTHER" id="PTHR42923">
    <property type="entry name" value="PROTOPORPHYRINOGEN OXIDASE"/>
    <property type="match status" value="1"/>
</dbReference>
<dbReference type="RefSeq" id="WP_004285002.1">
    <property type="nucleotide sequence ID" value="NZ_CAUJRG010000023.1"/>
</dbReference>
<dbReference type="InterPro" id="IPR036188">
    <property type="entry name" value="FAD/NAD-bd_sf"/>
</dbReference>
<dbReference type="SUPFAM" id="SSF51905">
    <property type="entry name" value="FAD/NAD(P)-binding domain"/>
    <property type="match status" value="1"/>
</dbReference>
<dbReference type="Pfam" id="PF01593">
    <property type="entry name" value="Amino_oxidase"/>
    <property type="match status" value="1"/>
</dbReference>
<dbReference type="Proteomes" id="UP000272771">
    <property type="component" value="Chromosome"/>
</dbReference>
<dbReference type="Gene3D" id="3.50.50.60">
    <property type="entry name" value="FAD/NAD(P)-binding domain"/>
    <property type="match status" value="1"/>
</dbReference>
<gene>
    <name evidence="2" type="ORF">NCTC12742_01936</name>
</gene>
<evidence type="ECO:0000313" key="3">
    <source>
        <dbReference type="Proteomes" id="UP000272771"/>
    </source>
</evidence>
<dbReference type="GO" id="GO:0016491">
    <property type="term" value="F:oxidoreductase activity"/>
    <property type="evidence" value="ECO:0007669"/>
    <property type="project" value="InterPro"/>
</dbReference>
<organism evidence="2 3">
    <name type="scientific">Neisseria weaveri</name>
    <dbReference type="NCBI Taxonomy" id="28091"/>
    <lineage>
        <taxon>Bacteria</taxon>
        <taxon>Pseudomonadati</taxon>
        <taxon>Pseudomonadota</taxon>
        <taxon>Betaproteobacteria</taxon>
        <taxon>Neisseriales</taxon>
        <taxon>Neisseriaceae</taxon>
        <taxon>Neisseria</taxon>
    </lineage>
</organism>
<keyword evidence="3" id="KW-1185">Reference proteome</keyword>
<evidence type="ECO:0000259" key="1">
    <source>
        <dbReference type="Pfam" id="PF01593"/>
    </source>
</evidence>